<evidence type="ECO:0000256" key="1">
    <source>
        <dbReference type="SAM" id="MobiDB-lite"/>
    </source>
</evidence>
<feature type="compositionally biased region" description="Basic and acidic residues" evidence="1">
    <location>
        <begin position="17"/>
        <end position="26"/>
    </location>
</feature>
<keyword evidence="4" id="KW-1185">Reference proteome</keyword>
<feature type="domain" description="DUF4376" evidence="2">
    <location>
        <begin position="102"/>
        <end position="212"/>
    </location>
</feature>
<evidence type="ECO:0000313" key="4">
    <source>
        <dbReference type="Proteomes" id="UP000321121"/>
    </source>
</evidence>
<accession>A0ABQ0U932</accession>
<gene>
    <name evidence="3" type="ORF">HHA04nite_27770</name>
</gene>
<dbReference type="Proteomes" id="UP000321121">
    <property type="component" value="Unassembled WGS sequence"/>
</dbReference>
<evidence type="ECO:0000313" key="3">
    <source>
        <dbReference type="EMBL" id="GEK74233.1"/>
    </source>
</evidence>
<dbReference type="InterPro" id="IPR025484">
    <property type="entry name" value="DUF4376"/>
</dbReference>
<proteinExistence type="predicted"/>
<dbReference type="EMBL" id="BJUS01000039">
    <property type="protein sequence ID" value="GEK74233.1"/>
    <property type="molecule type" value="Genomic_DNA"/>
</dbReference>
<sequence>MRIYDINPTNGTVIDPAGREAPIDPMRREPRIPAGATGVEPPANGANEAARWAGEAWEVVADWRGHVYWLTDGSRHEISELGIEPPADALDQAPPEPLEDLAERKRAAIATALADALAAGMPYTMPDGSEDTVQMLAEDRQNLLGLAIEARNLKAAGVSDPVQEFRGLSNTRYPMTPDQVIALTDAALGHYKVLKARSWDRKDAIDAALAAEDREGIEAVVW</sequence>
<protein>
    <recommendedName>
        <fullName evidence="2">DUF4376 domain-containing protein</fullName>
    </recommendedName>
</protein>
<comment type="caution">
    <text evidence="3">The sequence shown here is derived from an EMBL/GenBank/DDBJ whole genome shotgun (WGS) entry which is preliminary data.</text>
</comment>
<organism evidence="3 4">
    <name type="scientific">Halomonas halophila</name>
    <dbReference type="NCBI Taxonomy" id="29573"/>
    <lineage>
        <taxon>Bacteria</taxon>
        <taxon>Pseudomonadati</taxon>
        <taxon>Pseudomonadota</taxon>
        <taxon>Gammaproteobacteria</taxon>
        <taxon>Oceanospirillales</taxon>
        <taxon>Halomonadaceae</taxon>
        <taxon>Halomonas</taxon>
    </lineage>
</organism>
<name>A0ABQ0U932_9GAMM</name>
<evidence type="ECO:0000259" key="2">
    <source>
        <dbReference type="Pfam" id="PF14301"/>
    </source>
</evidence>
<dbReference type="Pfam" id="PF14301">
    <property type="entry name" value="DUF4376"/>
    <property type="match status" value="1"/>
</dbReference>
<feature type="region of interest" description="Disordered" evidence="1">
    <location>
        <begin position="1"/>
        <end position="26"/>
    </location>
</feature>
<reference evidence="3 4" key="1">
    <citation type="submission" date="2019-07" db="EMBL/GenBank/DDBJ databases">
        <title>Whole genome shotgun sequence of Halomonas halophila NBRC 102604.</title>
        <authorList>
            <person name="Hosoyama A."/>
            <person name="Uohara A."/>
            <person name="Ohji S."/>
            <person name="Ichikawa N."/>
        </authorList>
    </citation>
    <scope>NUCLEOTIDE SEQUENCE [LARGE SCALE GENOMIC DNA]</scope>
    <source>
        <strain evidence="3 4">NBRC 102604</strain>
    </source>
</reference>
<dbReference type="RefSeq" id="WP_146909899.1">
    <property type="nucleotide sequence ID" value="NZ_BJUS01000039.1"/>
</dbReference>